<accession>A0ABW8MA57</accession>
<dbReference type="RefSeq" id="WP_404604235.1">
    <property type="nucleotide sequence ID" value="NZ_JBIYDN010000001.1"/>
</dbReference>
<keyword evidence="2" id="KW-1185">Reference proteome</keyword>
<evidence type="ECO:0000313" key="1">
    <source>
        <dbReference type="EMBL" id="MFK4440539.1"/>
    </source>
</evidence>
<sequence>MPVNYEIRGTLPVRADFKHIHAQQFAESIANPADVYFATDSVTHSLVLRIRGALHQSDQQSVEEALEQFARKWAMAGAIFSRLRYGEPSFVPLGLSHHVDLLAELDDLHAQLNALLERQAFILKRFLAPDR</sequence>
<comment type="caution">
    <text evidence="1">The sequence shown here is derived from an EMBL/GenBank/DDBJ whole genome shotgun (WGS) entry which is preliminary data.</text>
</comment>
<protein>
    <submittedName>
        <fullName evidence="1">Uncharacterized protein</fullName>
    </submittedName>
</protein>
<gene>
    <name evidence="1" type="ORF">ABH943_000539</name>
</gene>
<organism evidence="1 2">
    <name type="scientific">Caballeronia udeis</name>
    <dbReference type="NCBI Taxonomy" id="1232866"/>
    <lineage>
        <taxon>Bacteria</taxon>
        <taxon>Pseudomonadati</taxon>
        <taxon>Pseudomonadota</taxon>
        <taxon>Betaproteobacteria</taxon>
        <taxon>Burkholderiales</taxon>
        <taxon>Burkholderiaceae</taxon>
        <taxon>Caballeronia</taxon>
    </lineage>
</organism>
<reference evidence="1 2" key="1">
    <citation type="submission" date="2024-10" db="EMBL/GenBank/DDBJ databases">
        <authorList>
            <person name="Deangelis K."/>
            <person name="Huntemann M."/>
            <person name="Clum A."/>
            <person name="Wang J."/>
            <person name="Palaniappan K."/>
            <person name="Ritter S."/>
            <person name="Chen I.-M."/>
            <person name="Stamatis D."/>
            <person name="Reddy T."/>
            <person name="O'Malley R."/>
            <person name="Daum C."/>
            <person name="Ng V."/>
            <person name="Ivanova N."/>
            <person name="Kyrpides N."/>
            <person name="Woyke T."/>
        </authorList>
    </citation>
    <scope>NUCLEOTIDE SEQUENCE [LARGE SCALE GENOMIC DNA]</scope>
    <source>
        <strain evidence="1 2">GAS97</strain>
    </source>
</reference>
<proteinExistence type="predicted"/>
<reference evidence="1 2" key="2">
    <citation type="submission" date="2024-11" db="EMBL/GenBank/DDBJ databases">
        <title>Using genomics to understand microbial adaptation to soil warming.</title>
        <authorList>
            <person name="Deangelis K.M. PhD."/>
        </authorList>
    </citation>
    <scope>NUCLEOTIDE SEQUENCE [LARGE SCALE GENOMIC DNA]</scope>
    <source>
        <strain evidence="1 2">GAS97</strain>
    </source>
</reference>
<name>A0ABW8MA57_9BURK</name>
<dbReference type="EMBL" id="JBIYDN010000001">
    <property type="protein sequence ID" value="MFK4440539.1"/>
    <property type="molecule type" value="Genomic_DNA"/>
</dbReference>
<evidence type="ECO:0000313" key="2">
    <source>
        <dbReference type="Proteomes" id="UP001620514"/>
    </source>
</evidence>
<dbReference type="Proteomes" id="UP001620514">
    <property type="component" value="Unassembled WGS sequence"/>
</dbReference>